<sequence length="256" mass="29106">FKNDIECLSQNGKHYSKNKVTDSPFARSATAKSKPLFDSKEVEIWLTQAEIHQQLPNETRRKVKEQRNDKRKKEWLELQSTWLGIAPKQKDEVSTPADKHCMDDSKAERSDHNCKAERNEHDAKAKHSGHDSKVERNEHDNRAHHDRNTSQAGDLGHDSLDEHQDGEKDIAGNNGDIGTKRTGMENALTEAERLKGNVDNQKQVEANFSGGVVRSIVGWTPKEGDVFINEDEAKEFVKNWAITQGFEMSVKKHTRT</sequence>
<dbReference type="Proteomes" id="UP000703661">
    <property type="component" value="Unassembled WGS sequence"/>
</dbReference>
<dbReference type="OrthoDB" id="10465591at2759"/>
<name>A0A9P6SRH8_9FUNG</name>
<gene>
    <name evidence="2" type="ORF">BGZ80_008168</name>
</gene>
<feature type="non-terminal residue" evidence="2">
    <location>
        <position position="256"/>
    </location>
</feature>
<protein>
    <submittedName>
        <fullName evidence="2">Uncharacterized protein</fullName>
    </submittedName>
</protein>
<reference evidence="2" key="1">
    <citation type="journal article" date="2020" name="Fungal Divers.">
        <title>Resolving the Mortierellaceae phylogeny through synthesis of multi-gene phylogenetics and phylogenomics.</title>
        <authorList>
            <person name="Vandepol N."/>
            <person name="Liber J."/>
            <person name="Desiro A."/>
            <person name="Na H."/>
            <person name="Kennedy M."/>
            <person name="Barry K."/>
            <person name="Grigoriev I.V."/>
            <person name="Miller A.N."/>
            <person name="O'Donnell K."/>
            <person name="Stajich J.E."/>
            <person name="Bonito G."/>
        </authorList>
    </citation>
    <scope>NUCLEOTIDE SEQUENCE</scope>
    <source>
        <strain evidence="2">NRRL 2769</strain>
    </source>
</reference>
<comment type="caution">
    <text evidence="2">The sequence shown here is derived from an EMBL/GenBank/DDBJ whole genome shotgun (WGS) entry which is preliminary data.</text>
</comment>
<organism evidence="2 3">
    <name type="scientific">Entomortierella chlamydospora</name>
    <dbReference type="NCBI Taxonomy" id="101097"/>
    <lineage>
        <taxon>Eukaryota</taxon>
        <taxon>Fungi</taxon>
        <taxon>Fungi incertae sedis</taxon>
        <taxon>Mucoromycota</taxon>
        <taxon>Mortierellomycotina</taxon>
        <taxon>Mortierellomycetes</taxon>
        <taxon>Mortierellales</taxon>
        <taxon>Mortierellaceae</taxon>
        <taxon>Entomortierella</taxon>
    </lineage>
</organism>
<evidence type="ECO:0000256" key="1">
    <source>
        <dbReference type="SAM" id="MobiDB-lite"/>
    </source>
</evidence>
<dbReference type="EMBL" id="JAAAID010004354">
    <property type="protein sequence ID" value="KAF9993367.1"/>
    <property type="molecule type" value="Genomic_DNA"/>
</dbReference>
<evidence type="ECO:0000313" key="2">
    <source>
        <dbReference type="EMBL" id="KAF9993367.1"/>
    </source>
</evidence>
<dbReference type="AlphaFoldDB" id="A0A9P6SRH8"/>
<proteinExistence type="predicted"/>
<feature type="compositionally biased region" description="Basic and acidic residues" evidence="1">
    <location>
        <begin position="88"/>
        <end position="148"/>
    </location>
</feature>
<feature type="compositionally biased region" description="Basic and acidic residues" evidence="1">
    <location>
        <begin position="155"/>
        <end position="170"/>
    </location>
</feature>
<accession>A0A9P6SRH8</accession>
<feature type="region of interest" description="Disordered" evidence="1">
    <location>
        <begin position="87"/>
        <end position="180"/>
    </location>
</feature>
<keyword evidence="3" id="KW-1185">Reference proteome</keyword>
<feature type="non-terminal residue" evidence="2">
    <location>
        <position position="1"/>
    </location>
</feature>
<evidence type="ECO:0000313" key="3">
    <source>
        <dbReference type="Proteomes" id="UP000703661"/>
    </source>
</evidence>